<evidence type="ECO:0000259" key="1">
    <source>
        <dbReference type="Pfam" id="PF20013"/>
    </source>
</evidence>
<name>A0A949TYZ9_9CLOT</name>
<feature type="domain" description="GTPase-associated protein 1 middle" evidence="2">
    <location>
        <begin position="163"/>
        <end position="257"/>
    </location>
</feature>
<keyword evidence="4" id="KW-1185">Reference proteome</keyword>
<protein>
    <submittedName>
        <fullName evidence="3">Uncharacterized protein</fullName>
    </submittedName>
</protein>
<accession>A0A949TYZ9</accession>
<evidence type="ECO:0000313" key="3">
    <source>
        <dbReference type="EMBL" id="MBV7273134.1"/>
    </source>
</evidence>
<feature type="domain" description="GTPase-associated protein 1 N-terminal" evidence="1">
    <location>
        <begin position="1"/>
        <end position="136"/>
    </location>
</feature>
<dbReference type="RefSeq" id="WP_218320166.1">
    <property type="nucleotide sequence ID" value="NZ_JAEEGC010000038.1"/>
</dbReference>
<dbReference type="EMBL" id="JAEEGC010000038">
    <property type="protein sequence ID" value="MBV7273134.1"/>
    <property type="molecule type" value="Genomic_DNA"/>
</dbReference>
<gene>
    <name evidence="3" type="ORF">I6U48_09455</name>
</gene>
<reference evidence="3" key="1">
    <citation type="submission" date="2020-12" db="EMBL/GenBank/DDBJ databases">
        <title>Clostridium thailandense sp. nov., a novel acetogenic bacterium isolated from peat land soil in Thailand.</title>
        <authorList>
            <person name="Chaikitkaew S."/>
            <person name="Birkeland N.K."/>
        </authorList>
    </citation>
    <scope>NUCLEOTIDE SEQUENCE</scope>
    <source>
        <strain evidence="3">PL3</strain>
    </source>
</reference>
<sequence>MIDQHYYTRERKGIYSKTPGYDTIAKSNKLEDEFIIGTLHNLCFYEIPASLAGEEDGSKYPVSLFCVNTEDNRMILGQSVFCGKDYTGQRNRYFTHNYVISEDERNEYIENPEKIIFSGGFVSDYDINKGSVISQVLKIKENREKDCLGSINELFSSTNLCKETFLNLIRACFDIAKHKKKIYIVLDSNLDNMEILAKGILKYLYRALPLDLRKRIGFITYMKEPKNKELINIVFLCKGSIKRINTELKSGYIFNIADNNFHLEGIDEEEHIFLDFIMDNIENKEKLNEFFYKAQTSIDDSKLDIRCYDNILNPLSLNPEETMITEENEEGCGRKYNTDYEHQLKDLNKYKRKIYGIYKKINDFILKIKTRLTK</sequence>
<dbReference type="InterPro" id="IPR045401">
    <property type="entry name" value="GAP1-M"/>
</dbReference>
<dbReference type="Pfam" id="PF20013">
    <property type="entry name" value="GAP1-N2"/>
    <property type="match status" value="1"/>
</dbReference>
<dbReference type="InterPro" id="IPR045402">
    <property type="entry name" value="GAP1-N2"/>
</dbReference>
<evidence type="ECO:0000313" key="4">
    <source>
        <dbReference type="Proteomes" id="UP000694308"/>
    </source>
</evidence>
<proteinExistence type="predicted"/>
<dbReference type="Proteomes" id="UP000694308">
    <property type="component" value="Unassembled WGS sequence"/>
</dbReference>
<dbReference type="Pfam" id="PF20014">
    <property type="entry name" value="GAP1-M"/>
    <property type="match status" value="1"/>
</dbReference>
<comment type="caution">
    <text evidence="3">The sequence shown here is derived from an EMBL/GenBank/DDBJ whole genome shotgun (WGS) entry which is preliminary data.</text>
</comment>
<evidence type="ECO:0000259" key="2">
    <source>
        <dbReference type="Pfam" id="PF20014"/>
    </source>
</evidence>
<organism evidence="3 4">
    <name type="scientific">Clostridium thailandense</name>
    <dbReference type="NCBI Taxonomy" id="2794346"/>
    <lineage>
        <taxon>Bacteria</taxon>
        <taxon>Bacillati</taxon>
        <taxon>Bacillota</taxon>
        <taxon>Clostridia</taxon>
        <taxon>Eubacteriales</taxon>
        <taxon>Clostridiaceae</taxon>
        <taxon>Clostridium</taxon>
    </lineage>
</organism>
<dbReference type="AlphaFoldDB" id="A0A949TYZ9"/>